<sequence>MIRSSEGIEIPTSLVEWCEPHRMALVVYDMQVGICRQLAGAAEIVERTGIVLEAARSAGMRVAFTRHLSLPRKWMGATQLRTAMAWQRRDSPDMVDPWFLRDTDATGIVPELAPRANEAVFDKLTMSAFESTALGFALRDCGVRAIALAGIAMEIGIEPTVRQASDNGFVAVVIEDACGFGNREARDRSMATLRYLGEAVMSDVAGFCGALAAGGR</sequence>
<evidence type="ECO:0000256" key="1">
    <source>
        <dbReference type="ARBA" id="ARBA00022801"/>
    </source>
</evidence>
<gene>
    <name evidence="3" type="ORF">EB235_05000</name>
</gene>
<dbReference type="InterPro" id="IPR000868">
    <property type="entry name" value="Isochorismatase-like_dom"/>
</dbReference>
<dbReference type="InterPro" id="IPR036380">
    <property type="entry name" value="Isochorismatase-like_sf"/>
</dbReference>
<evidence type="ECO:0000313" key="3">
    <source>
        <dbReference type="EMBL" id="QKD00929.1"/>
    </source>
</evidence>
<organism evidence="3 4">
    <name type="scientific">Mesorhizobium loti R88b</name>
    <dbReference type="NCBI Taxonomy" id="935548"/>
    <lineage>
        <taxon>Bacteria</taxon>
        <taxon>Pseudomonadati</taxon>
        <taxon>Pseudomonadota</taxon>
        <taxon>Alphaproteobacteria</taxon>
        <taxon>Hyphomicrobiales</taxon>
        <taxon>Phyllobacteriaceae</taxon>
        <taxon>Mesorhizobium</taxon>
    </lineage>
</organism>
<dbReference type="AlphaFoldDB" id="A0A6M7WJR2"/>
<dbReference type="Gene3D" id="3.40.50.850">
    <property type="entry name" value="Isochorismatase-like"/>
    <property type="match status" value="1"/>
</dbReference>
<keyword evidence="1 3" id="KW-0378">Hydrolase</keyword>
<dbReference type="CDD" id="cd00431">
    <property type="entry name" value="cysteine_hydrolases"/>
    <property type="match status" value="1"/>
</dbReference>
<proteinExistence type="predicted"/>
<feature type="domain" description="Isochorismatase-like" evidence="2">
    <location>
        <begin position="24"/>
        <end position="202"/>
    </location>
</feature>
<accession>A0A6M7WJR2</accession>
<name>A0A6M7WJR2_RHILI</name>
<dbReference type="Pfam" id="PF00857">
    <property type="entry name" value="Isochorismatase"/>
    <property type="match status" value="1"/>
</dbReference>
<dbReference type="EMBL" id="CP033367">
    <property type="protein sequence ID" value="QKD00929.1"/>
    <property type="molecule type" value="Genomic_DNA"/>
</dbReference>
<reference evidence="3 4" key="1">
    <citation type="submission" date="2018-10" db="EMBL/GenBank/DDBJ databases">
        <authorList>
            <person name="Perry B.J."/>
            <person name="Sullivan J.T."/>
            <person name="Murphy R.J.T."/>
            <person name="Ramsay J.P."/>
            <person name="Ronson C.W."/>
        </authorList>
    </citation>
    <scope>NUCLEOTIDE SEQUENCE [LARGE SCALE GENOMIC DNA]</scope>
    <source>
        <strain evidence="3 4">R88b</strain>
    </source>
</reference>
<dbReference type="InterPro" id="IPR050272">
    <property type="entry name" value="Isochorismatase-like_hydrls"/>
</dbReference>
<dbReference type="RefSeq" id="WP_027032066.1">
    <property type="nucleotide sequence ID" value="NZ_CP033367.1"/>
</dbReference>
<dbReference type="Proteomes" id="UP000503017">
    <property type="component" value="Chromosome"/>
</dbReference>
<dbReference type="SUPFAM" id="SSF52499">
    <property type="entry name" value="Isochorismatase-like hydrolases"/>
    <property type="match status" value="1"/>
</dbReference>
<dbReference type="GO" id="GO:0016787">
    <property type="term" value="F:hydrolase activity"/>
    <property type="evidence" value="ECO:0007669"/>
    <property type="project" value="UniProtKB-KW"/>
</dbReference>
<evidence type="ECO:0000313" key="4">
    <source>
        <dbReference type="Proteomes" id="UP000503017"/>
    </source>
</evidence>
<protein>
    <submittedName>
        <fullName evidence="3">Cysteine hydrolase</fullName>
    </submittedName>
</protein>
<dbReference type="PANTHER" id="PTHR43540">
    <property type="entry name" value="PEROXYUREIDOACRYLATE/UREIDOACRYLATE AMIDOHYDROLASE-RELATED"/>
    <property type="match status" value="1"/>
</dbReference>
<evidence type="ECO:0000259" key="2">
    <source>
        <dbReference type="Pfam" id="PF00857"/>
    </source>
</evidence>